<dbReference type="PANTHER" id="PTHR28081:SF1">
    <property type="entry name" value="DAMAGE-REGULATED IMPORT FACILITATOR 1"/>
    <property type="match status" value="1"/>
</dbReference>
<keyword evidence="4" id="KW-0963">Cytoplasm</keyword>
<evidence type="ECO:0000256" key="1">
    <source>
        <dbReference type="ARBA" id="ARBA00004123"/>
    </source>
</evidence>
<dbReference type="OrthoDB" id="4072855at2759"/>
<keyword evidence="5" id="KW-0539">Nucleus</keyword>
<dbReference type="GO" id="GO:0005737">
    <property type="term" value="C:cytoplasm"/>
    <property type="evidence" value="ECO:0007669"/>
    <property type="project" value="UniProtKB-SubCell"/>
</dbReference>
<dbReference type="Proteomes" id="UP000006701">
    <property type="component" value="Unassembled WGS sequence"/>
</dbReference>
<comment type="similarity">
    <text evidence="3">Belongs to the DIF1/spd1 family.</text>
</comment>
<comment type="subcellular location">
    <subcellularLocation>
        <location evidence="2">Cytoplasm</location>
    </subcellularLocation>
    <subcellularLocation>
        <location evidence="1">Nucleus</location>
    </subcellularLocation>
</comment>
<dbReference type="GO" id="GO:1990846">
    <property type="term" value="F:ribonucleoside-diphosphate reductase inhibitor activity"/>
    <property type="evidence" value="ECO:0007669"/>
    <property type="project" value="TreeGrafter"/>
</dbReference>
<evidence type="ECO:0000313" key="7">
    <source>
        <dbReference type="Proteomes" id="UP000006701"/>
    </source>
</evidence>
<dbReference type="EMBL" id="DS027059">
    <property type="protein sequence ID" value="EAW07324.1"/>
    <property type="molecule type" value="Genomic_DNA"/>
</dbReference>
<sequence length="276" mass="30420">MSLTKTNSLDSKRRRFQPPITTFFSAAVSDSNGSDDACAPRLSHNHYAATTHSATPVLPAKVQSSLLSVGMRVRKSIAEGYKTKGVKLFDESTRRPSELEQHSIGKNYPAIRAELAPFCGMSKAGDFAIQSYADPSCHSLDHMDHTNQIIMDDGDAFSLPPSSQESVLSALNGQKRTYDDDLDEYSSDFDTAWSGSVATRMSANLTTASGRTILAPSLGNRRQRFMATHSQTKATAQERAMEVDDFEEPLFLRSREEVDTDYVPQTRGYEVEMGEA</sequence>
<evidence type="ECO:0000256" key="3">
    <source>
        <dbReference type="ARBA" id="ARBA00005459"/>
    </source>
</evidence>
<dbReference type="Pfam" id="PF08591">
    <property type="entry name" value="RNR_inhib"/>
    <property type="match status" value="1"/>
</dbReference>
<dbReference type="VEuPathDB" id="FungiDB:ACLA_020310"/>
<reference evidence="6 7" key="1">
    <citation type="journal article" date="2008" name="PLoS Genet.">
        <title>Genomic islands in the pathogenic filamentous fungus Aspergillus fumigatus.</title>
        <authorList>
            <person name="Fedorova N.D."/>
            <person name="Khaldi N."/>
            <person name="Joardar V.S."/>
            <person name="Maiti R."/>
            <person name="Amedeo P."/>
            <person name="Anderson M.J."/>
            <person name="Crabtree J."/>
            <person name="Silva J.C."/>
            <person name="Badger J.H."/>
            <person name="Albarraq A."/>
            <person name="Angiuoli S."/>
            <person name="Bussey H."/>
            <person name="Bowyer P."/>
            <person name="Cotty P.J."/>
            <person name="Dyer P.S."/>
            <person name="Egan A."/>
            <person name="Galens K."/>
            <person name="Fraser-Liggett C.M."/>
            <person name="Haas B.J."/>
            <person name="Inman J.M."/>
            <person name="Kent R."/>
            <person name="Lemieux S."/>
            <person name="Malavazi I."/>
            <person name="Orvis J."/>
            <person name="Roemer T."/>
            <person name="Ronning C.M."/>
            <person name="Sundaram J.P."/>
            <person name="Sutton G."/>
            <person name="Turner G."/>
            <person name="Venter J.C."/>
            <person name="White O.R."/>
            <person name="Whitty B.R."/>
            <person name="Youngman P."/>
            <person name="Wolfe K.H."/>
            <person name="Goldman G.H."/>
            <person name="Wortman J.R."/>
            <person name="Jiang B."/>
            <person name="Denning D.W."/>
            <person name="Nierman W.C."/>
        </authorList>
    </citation>
    <scope>NUCLEOTIDE SEQUENCE [LARGE SCALE GENOMIC DNA]</scope>
    <source>
        <strain evidence="7">ATCC 1007 / CBS 513.65 / DSM 816 / NCTC 3887 / NRRL 1</strain>
    </source>
</reference>
<gene>
    <name evidence="6" type="ORF">ACLA_020310</name>
</gene>
<proteinExistence type="inferred from homology"/>
<evidence type="ECO:0000256" key="5">
    <source>
        <dbReference type="ARBA" id="ARBA00023242"/>
    </source>
</evidence>
<keyword evidence="7" id="KW-1185">Reference proteome</keyword>
<dbReference type="OMA" id="NYNAPTH"/>
<accession>A1CNV3</accession>
<dbReference type="GO" id="GO:0005634">
    <property type="term" value="C:nucleus"/>
    <property type="evidence" value="ECO:0007669"/>
    <property type="project" value="UniProtKB-SubCell"/>
</dbReference>
<evidence type="ECO:0000313" key="6">
    <source>
        <dbReference type="EMBL" id="EAW07324.1"/>
    </source>
</evidence>
<dbReference type="PANTHER" id="PTHR28081">
    <property type="entry name" value="DAMAGE-REGULATED IMPORT FACILITATOR 1-RELATED"/>
    <property type="match status" value="1"/>
</dbReference>
<organism evidence="6 7">
    <name type="scientific">Aspergillus clavatus (strain ATCC 1007 / CBS 513.65 / DSM 816 / NCTC 3887 / NRRL 1 / QM 1276 / 107)</name>
    <dbReference type="NCBI Taxonomy" id="344612"/>
    <lineage>
        <taxon>Eukaryota</taxon>
        <taxon>Fungi</taxon>
        <taxon>Dikarya</taxon>
        <taxon>Ascomycota</taxon>
        <taxon>Pezizomycotina</taxon>
        <taxon>Eurotiomycetes</taxon>
        <taxon>Eurotiomycetidae</taxon>
        <taxon>Eurotiales</taxon>
        <taxon>Aspergillaceae</taxon>
        <taxon>Aspergillus</taxon>
        <taxon>Aspergillus subgen. Fumigati</taxon>
    </lineage>
</organism>
<dbReference type="eggNOG" id="ENOG502S8VH">
    <property type="taxonomic scope" value="Eukaryota"/>
</dbReference>
<name>A1CNV3_ASPCL</name>
<evidence type="ECO:0000256" key="4">
    <source>
        <dbReference type="ARBA" id="ARBA00022490"/>
    </source>
</evidence>
<protein>
    <submittedName>
        <fullName evidence="6">Uncharacterized protein</fullName>
    </submittedName>
</protein>
<dbReference type="HOGENOM" id="CLU_050885_2_1_1"/>
<dbReference type="InterPro" id="IPR013900">
    <property type="entry name" value="RNR_inhibitor"/>
</dbReference>
<dbReference type="GeneID" id="4701204"/>
<dbReference type="AlphaFoldDB" id="A1CNV3"/>
<dbReference type="GO" id="GO:0008104">
    <property type="term" value="P:intracellular protein localization"/>
    <property type="evidence" value="ECO:0007669"/>
    <property type="project" value="TreeGrafter"/>
</dbReference>
<dbReference type="RefSeq" id="XP_001268750.1">
    <property type="nucleotide sequence ID" value="XM_001268749.1"/>
</dbReference>
<dbReference type="KEGG" id="act:ACLA_020310"/>
<evidence type="ECO:0000256" key="2">
    <source>
        <dbReference type="ARBA" id="ARBA00004496"/>
    </source>
</evidence>